<accession>A0A7J7RC78</accession>
<keyword evidence="2" id="KW-1185">Reference proteome</keyword>
<dbReference type="Proteomes" id="UP000527355">
    <property type="component" value="Unassembled WGS sequence"/>
</dbReference>
<evidence type="ECO:0000313" key="1">
    <source>
        <dbReference type="EMBL" id="KAF6273565.1"/>
    </source>
</evidence>
<sequence length="134" mass="15314">MYTGSVVVWREPALPRALNLQEKVSCLPSDEQRAALLPFLESFSVQNDDIQDLGHFQFGIFGHKSLSRCFLICSQCFIRQAAFYIGPLWCSPNNAESFWVPVSSSKERPWWYRFKSPESAVMSKGHKGTLPRLL</sequence>
<protein>
    <submittedName>
        <fullName evidence="1">Uncharacterized protein</fullName>
    </submittedName>
</protein>
<proteinExistence type="predicted"/>
<evidence type="ECO:0000313" key="2">
    <source>
        <dbReference type="Proteomes" id="UP000527355"/>
    </source>
</evidence>
<gene>
    <name evidence="1" type="ORF">mMyoMyo1_010848</name>
</gene>
<comment type="caution">
    <text evidence="1">The sequence shown here is derived from an EMBL/GenBank/DDBJ whole genome shotgun (WGS) entry which is preliminary data.</text>
</comment>
<organism evidence="1 2">
    <name type="scientific">Myotis myotis</name>
    <name type="common">Greater mouse-eared bat</name>
    <name type="synonym">Vespertilio myotis</name>
    <dbReference type="NCBI Taxonomy" id="51298"/>
    <lineage>
        <taxon>Eukaryota</taxon>
        <taxon>Metazoa</taxon>
        <taxon>Chordata</taxon>
        <taxon>Craniata</taxon>
        <taxon>Vertebrata</taxon>
        <taxon>Euteleostomi</taxon>
        <taxon>Mammalia</taxon>
        <taxon>Eutheria</taxon>
        <taxon>Laurasiatheria</taxon>
        <taxon>Chiroptera</taxon>
        <taxon>Yangochiroptera</taxon>
        <taxon>Vespertilionidae</taxon>
        <taxon>Myotis</taxon>
    </lineage>
</organism>
<name>A0A7J7RC78_MYOMY</name>
<dbReference type="AlphaFoldDB" id="A0A7J7RC78"/>
<dbReference type="EMBL" id="JABWUV010000032">
    <property type="protein sequence ID" value="KAF6273565.1"/>
    <property type="molecule type" value="Genomic_DNA"/>
</dbReference>
<reference evidence="1 2" key="1">
    <citation type="journal article" date="2020" name="Nature">
        <title>Six reference-quality genomes reveal evolution of bat adaptations.</title>
        <authorList>
            <person name="Jebb D."/>
            <person name="Huang Z."/>
            <person name="Pippel M."/>
            <person name="Hughes G.M."/>
            <person name="Lavrichenko K."/>
            <person name="Devanna P."/>
            <person name="Winkler S."/>
            <person name="Jermiin L.S."/>
            <person name="Skirmuntt E.C."/>
            <person name="Katzourakis A."/>
            <person name="Burkitt-Gray L."/>
            <person name="Ray D.A."/>
            <person name="Sullivan K.A.M."/>
            <person name="Roscito J.G."/>
            <person name="Kirilenko B.M."/>
            <person name="Davalos L.M."/>
            <person name="Corthals A.P."/>
            <person name="Power M.L."/>
            <person name="Jones G."/>
            <person name="Ransome R.D."/>
            <person name="Dechmann D.K.N."/>
            <person name="Locatelli A.G."/>
            <person name="Puechmaille S.J."/>
            <person name="Fedrigo O."/>
            <person name="Jarvis E.D."/>
            <person name="Hiller M."/>
            <person name="Vernes S.C."/>
            <person name="Myers E.W."/>
            <person name="Teeling E.C."/>
        </authorList>
    </citation>
    <scope>NUCLEOTIDE SEQUENCE [LARGE SCALE GENOMIC DNA]</scope>
    <source>
        <strain evidence="1">MMyoMyo1</strain>
        <tissue evidence="1">Flight muscle</tissue>
    </source>
</reference>